<dbReference type="InterPro" id="IPR018545">
    <property type="entry name" value="Btz_dom"/>
</dbReference>
<evidence type="ECO:0000256" key="5">
    <source>
        <dbReference type="ARBA" id="ARBA00022490"/>
    </source>
</evidence>
<keyword evidence="7" id="KW-0509">mRNA transport</keyword>
<dbReference type="GO" id="GO:0006417">
    <property type="term" value="P:regulation of translation"/>
    <property type="evidence" value="ECO:0007669"/>
    <property type="project" value="UniProtKB-KW"/>
</dbReference>
<organism evidence="15 16">
    <name type="scientific">Diplodia seriata</name>
    <dbReference type="NCBI Taxonomy" id="420778"/>
    <lineage>
        <taxon>Eukaryota</taxon>
        <taxon>Fungi</taxon>
        <taxon>Dikarya</taxon>
        <taxon>Ascomycota</taxon>
        <taxon>Pezizomycotina</taxon>
        <taxon>Dothideomycetes</taxon>
        <taxon>Dothideomycetes incertae sedis</taxon>
        <taxon>Botryosphaeriales</taxon>
        <taxon>Botryosphaeriaceae</taxon>
        <taxon>Diplodia</taxon>
    </lineage>
</organism>
<keyword evidence="5" id="KW-0963">Cytoplasm</keyword>
<proteinExistence type="inferred from homology"/>
<evidence type="ECO:0000256" key="2">
    <source>
        <dbReference type="ARBA" id="ARBA00004496"/>
    </source>
</evidence>
<dbReference type="GO" id="GO:0000184">
    <property type="term" value="P:nuclear-transcribed mRNA catabolic process, nonsense-mediated decay"/>
    <property type="evidence" value="ECO:0007669"/>
    <property type="project" value="UniProtKB-KW"/>
</dbReference>
<dbReference type="PANTHER" id="PTHR46837">
    <property type="entry name" value="PROTEIN MLN51 HOMOLOG"/>
    <property type="match status" value="1"/>
</dbReference>
<comment type="subcellular location">
    <subcellularLocation>
        <location evidence="2">Cytoplasm</location>
    </subcellularLocation>
    <subcellularLocation>
        <location evidence="1">Nucleus</location>
    </subcellularLocation>
</comment>
<keyword evidence="10" id="KW-0866">Nonsense-mediated mRNA decay</keyword>
<accession>A0A0G2FPK5</accession>
<keyword evidence="4" id="KW-0813">Transport</keyword>
<evidence type="ECO:0000256" key="7">
    <source>
        <dbReference type="ARBA" id="ARBA00022816"/>
    </source>
</evidence>
<keyword evidence="9" id="KW-0694">RNA-binding</keyword>
<gene>
    <name evidence="15" type="ORF">UCDDS831_g08668</name>
</gene>
<reference evidence="15 16" key="2">
    <citation type="submission" date="2015-05" db="EMBL/GenBank/DDBJ databases">
        <title>Distinctive expansion of gene families associated with plant cell wall degradation and secondary metabolism in the genomes of grapevine trunk pathogens.</title>
        <authorList>
            <person name="Lawrence D.P."/>
            <person name="Travadon R."/>
            <person name="Rolshausen P.E."/>
            <person name="Baumgartner K."/>
        </authorList>
    </citation>
    <scope>NUCLEOTIDE SEQUENCE [LARGE SCALE GENOMIC DNA]</scope>
    <source>
        <strain evidence="15">DS831</strain>
    </source>
</reference>
<feature type="region of interest" description="Disordered" evidence="13">
    <location>
        <begin position="1"/>
        <end position="193"/>
    </location>
</feature>
<dbReference type="PANTHER" id="PTHR46837:SF5">
    <property type="entry name" value="PROTEIN MLN51 HOMOLOG"/>
    <property type="match status" value="1"/>
</dbReference>
<dbReference type="GO" id="GO:0005737">
    <property type="term" value="C:cytoplasm"/>
    <property type="evidence" value="ECO:0007669"/>
    <property type="project" value="UniProtKB-SubCell"/>
</dbReference>
<evidence type="ECO:0000256" key="3">
    <source>
        <dbReference type="ARBA" id="ARBA00009548"/>
    </source>
</evidence>
<dbReference type="GO" id="GO:0008380">
    <property type="term" value="P:RNA splicing"/>
    <property type="evidence" value="ECO:0007669"/>
    <property type="project" value="UniProtKB-KW"/>
</dbReference>
<evidence type="ECO:0000256" key="9">
    <source>
        <dbReference type="ARBA" id="ARBA00022884"/>
    </source>
</evidence>
<dbReference type="Pfam" id="PF09405">
    <property type="entry name" value="Btz"/>
    <property type="match status" value="1"/>
</dbReference>
<dbReference type="GO" id="GO:0003729">
    <property type="term" value="F:mRNA binding"/>
    <property type="evidence" value="ECO:0007669"/>
    <property type="project" value="InterPro"/>
</dbReference>
<name>A0A0G2FPK5_9PEZI</name>
<dbReference type="GO" id="GO:0035145">
    <property type="term" value="C:exon-exon junction complex"/>
    <property type="evidence" value="ECO:0007669"/>
    <property type="project" value="InterPro"/>
</dbReference>
<dbReference type="SMART" id="SM01044">
    <property type="entry name" value="Btz"/>
    <property type="match status" value="1"/>
</dbReference>
<keyword evidence="11" id="KW-0508">mRNA splicing</keyword>
<dbReference type="GO" id="GO:0006397">
    <property type="term" value="P:mRNA processing"/>
    <property type="evidence" value="ECO:0007669"/>
    <property type="project" value="UniProtKB-KW"/>
</dbReference>
<evidence type="ECO:0000256" key="12">
    <source>
        <dbReference type="ARBA" id="ARBA00023242"/>
    </source>
</evidence>
<comment type="caution">
    <text evidence="15">The sequence shown here is derived from an EMBL/GenBank/DDBJ whole genome shotgun (WGS) entry which is preliminary data.</text>
</comment>
<feature type="compositionally biased region" description="Basic and acidic residues" evidence="13">
    <location>
        <begin position="129"/>
        <end position="148"/>
    </location>
</feature>
<dbReference type="AlphaFoldDB" id="A0A0G2FPK5"/>
<evidence type="ECO:0000259" key="14">
    <source>
        <dbReference type="SMART" id="SM01044"/>
    </source>
</evidence>
<dbReference type="GO" id="GO:0051028">
    <property type="term" value="P:mRNA transport"/>
    <property type="evidence" value="ECO:0007669"/>
    <property type="project" value="UniProtKB-KW"/>
</dbReference>
<evidence type="ECO:0000256" key="10">
    <source>
        <dbReference type="ARBA" id="ARBA00023161"/>
    </source>
</evidence>
<feature type="compositionally biased region" description="Low complexity" evidence="13">
    <location>
        <begin position="107"/>
        <end position="121"/>
    </location>
</feature>
<reference evidence="15 16" key="1">
    <citation type="submission" date="2015-03" db="EMBL/GenBank/DDBJ databases">
        <authorList>
            <person name="Morales-Cruz A."/>
            <person name="Amrine K.C."/>
            <person name="Cantu D."/>
        </authorList>
    </citation>
    <scope>NUCLEOTIDE SEQUENCE [LARGE SCALE GENOMIC DNA]</scope>
    <source>
        <strain evidence="15">DS831</strain>
    </source>
</reference>
<sequence length="229" mass="24724">MAPPRRAIVRRRRRDAEEATEDERGDSQSEASFLSDEDADADASDLSESESVATRNGTARPPNGQPAAPPAPASAGPMTDTEAMMNGLKISHDAHAVDFESLPAEPQAPDAPAQDTTDGTQPAPAKQETLAERRRREHEEYKKKRDEDPAFIPNRGAFFMHDHRSQGAGSNGFKPYGRGRGRGRGVVGGPYSPAGIMAREEAATSAPWTHDLHETLEEPAPHLCTHQAS</sequence>
<comment type="similarity">
    <text evidence="3">Belongs to the CASC3 family.</text>
</comment>
<feature type="compositionally biased region" description="Pro residues" evidence="13">
    <location>
        <begin position="63"/>
        <end position="72"/>
    </location>
</feature>
<keyword evidence="12" id="KW-0539">Nucleus</keyword>
<feature type="compositionally biased region" description="Acidic residues" evidence="13">
    <location>
        <begin position="35"/>
        <end position="48"/>
    </location>
</feature>
<evidence type="ECO:0000256" key="8">
    <source>
        <dbReference type="ARBA" id="ARBA00022845"/>
    </source>
</evidence>
<dbReference type="EMBL" id="LAQI01000256">
    <property type="protein sequence ID" value="KKY13843.1"/>
    <property type="molecule type" value="Genomic_DNA"/>
</dbReference>
<dbReference type="InterPro" id="IPR044796">
    <property type="entry name" value="MLN51_plant"/>
</dbReference>
<evidence type="ECO:0000256" key="6">
    <source>
        <dbReference type="ARBA" id="ARBA00022664"/>
    </source>
</evidence>
<feature type="domain" description="Btz" evidence="14">
    <location>
        <begin position="108"/>
        <end position="229"/>
    </location>
</feature>
<evidence type="ECO:0000256" key="4">
    <source>
        <dbReference type="ARBA" id="ARBA00022448"/>
    </source>
</evidence>
<keyword evidence="8" id="KW-0810">Translation regulation</keyword>
<evidence type="ECO:0000313" key="15">
    <source>
        <dbReference type="EMBL" id="KKY13843.1"/>
    </source>
</evidence>
<dbReference type="Proteomes" id="UP000034182">
    <property type="component" value="Unassembled WGS sequence"/>
</dbReference>
<evidence type="ECO:0000256" key="1">
    <source>
        <dbReference type="ARBA" id="ARBA00004123"/>
    </source>
</evidence>
<evidence type="ECO:0000256" key="13">
    <source>
        <dbReference type="SAM" id="MobiDB-lite"/>
    </source>
</evidence>
<evidence type="ECO:0000313" key="16">
    <source>
        <dbReference type="Proteomes" id="UP000034182"/>
    </source>
</evidence>
<evidence type="ECO:0000256" key="11">
    <source>
        <dbReference type="ARBA" id="ARBA00023187"/>
    </source>
</evidence>
<protein>
    <recommendedName>
        <fullName evidence="14">Btz domain-containing protein</fullName>
    </recommendedName>
</protein>
<keyword evidence="6" id="KW-0507">mRNA processing</keyword>